<evidence type="ECO:0000313" key="2">
    <source>
        <dbReference type="Proteomes" id="UP000054279"/>
    </source>
</evidence>
<name>A0A0C9W2T9_SPHS4</name>
<proteinExistence type="predicted"/>
<dbReference type="SUPFAM" id="SSF52047">
    <property type="entry name" value="RNI-like"/>
    <property type="match status" value="1"/>
</dbReference>
<dbReference type="Gene3D" id="3.80.10.10">
    <property type="entry name" value="Ribonuclease Inhibitor"/>
    <property type="match status" value="1"/>
</dbReference>
<keyword evidence="2" id="KW-1185">Reference proteome</keyword>
<dbReference type="HOGENOM" id="CLU_630330_0_0_1"/>
<dbReference type="AlphaFoldDB" id="A0A0C9W2T9"/>
<sequence>MDTNLLDRIPNELWLEIAEKLTSRASRSDILHFGRTSSILHEISNRVLYHSICWSAWPETDESSRRTQQLHTTLNQNPHLLGLIRTIEVLGSTHFDPWYPGLLPLANFAGLQVLFLRGVYFTPHLYSAIARLPSLKSLQLHICHPGAEEHQSQTILPSSSLEKLEVLSTSPAGSPSARTYLALFTRIYTFVLGGVSHDSLRAMMDFNLASTLTRIRVLISDDKACEVFQELLQIATELEEVDIRNSSIKSILISPHTIRKLHTYRGPPGIAGAFLQDRNVRTVSLICARSSTTSSRQFSEYLKMLTLSRTQITTLCVDISVTWKPEYTKFIPLYTPALCDLIIDCRFIEDLDSWAINLFQRLSHLQTFRIQTPANGQISVATTEEEEAIVEAWGYDCPTLRQVDVGGSEHTPEHTSTFVRWIRERNNLWTPYRFS</sequence>
<dbReference type="InterPro" id="IPR032675">
    <property type="entry name" value="LRR_dom_sf"/>
</dbReference>
<organism evidence="1 2">
    <name type="scientific">Sphaerobolus stellatus (strain SS14)</name>
    <dbReference type="NCBI Taxonomy" id="990650"/>
    <lineage>
        <taxon>Eukaryota</taxon>
        <taxon>Fungi</taxon>
        <taxon>Dikarya</taxon>
        <taxon>Basidiomycota</taxon>
        <taxon>Agaricomycotina</taxon>
        <taxon>Agaricomycetes</taxon>
        <taxon>Phallomycetidae</taxon>
        <taxon>Geastrales</taxon>
        <taxon>Sphaerobolaceae</taxon>
        <taxon>Sphaerobolus</taxon>
    </lineage>
</organism>
<evidence type="ECO:0000313" key="1">
    <source>
        <dbReference type="EMBL" id="KIJ45930.1"/>
    </source>
</evidence>
<dbReference type="EMBL" id="KN837110">
    <property type="protein sequence ID" value="KIJ45930.1"/>
    <property type="molecule type" value="Genomic_DNA"/>
</dbReference>
<reference evidence="1 2" key="1">
    <citation type="submission" date="2014-06" db="EMBL/GenBank/DDBJ databases">
        <title>Evolutionary Origins and Diversification of the Mycorrhizal Mutualists.</title>
        <authorList>
            <consortium name="DOE Joint Genome Institute"/>
            <consortium name="Mycorrhizal Genomics Consortium"/>
            <person name="Kohler A."/>
            <person name="Kuo A."/>
            <person name="Nagy L.G."/>
            <person name="Floudas D."/>
            <person name="Copeland A."/>
            <person name="Barry K.W."/>
            <person name="Cichocki N."/>
            <person name="Veneault-Fourrey C."/>
            <person name="LaButti K."/>
            <person name="Lindquist E.A."/>
            <person name="Lipzen A."/>
            <person name="Lundell T."/>
            <person name="Morin E."/>
            <person name="Murat C."/>
            <person name="Riley R."/>
            <person name="Ohm R."/>
            <person name="Sun H."/>
            <person name="Tunlid A."/>
            <person name="Henrissat B."/>
            <person name="Grigoriev I.V."/>
            <person name="Hibbett D.S."/>
            <person name="Martin F."/>
        </authorList>
    </citation>
    <scope>NUCLEOTIDE SEQUENCE [LARGE SCALE GENOMIC DNA]</scope>
    <source>
        <strain evidence="1 2">SS14</strain>
    </source>
</reference>
<protein>
    <recommendedName>
        <fullName evidence="3">F-box domain-containing protein</fullName>
    </recommendedName>
</protein>
<accession>A0A0C9W2T9</accession>
<dbReference type="Proteomes" id="UP000054279">
    <property type="component" value="Unassembled WGS sequence"/>
</dbReference>
<evidence type="ECO:0008006" key="3">
    <source>
        <dbReference type="Google" id="ProtNLM"/>
    </source>
</evidence>
<gene>
    <name evidence="1" type="ORF">M422DRAFT_46506</name>
</gene>